<evidence type="ECO:0000256" key="15">
    <source>
        <dbReference type="SAM" id="Phobius"/>
    </source>
</evidence>
<dbReference type="GO" id="GO:0060070">
    <property type="term" value="P:canonical Wnt signaling pathway"/>
    <property type="evidence" value="ECO:0007669"/>
    <property type="project" value="TreeGrafter"/>
</dbReference>
<dbReference type="Gene3D" id="1.10.2000.10">
    <property type="entry name" value="Frizzled cysteine-rich domain"/>
    <property type="match status" value="1"/>
</dbReference>
<comment type="subcellular location">
    <subcellularLocation>
        <location evidence="1">Cell membrane</location>
        <topology evidence="1">Multi-pass membrane protein</topology>
    </subcellularLocation>
</comment>
<evidence type="ECO:0000256" key="16">
    <source>
        <dbReference type="SAM" id="SignalP"/>
    </source>
</evidence>
<keyword evidence="9 15" id="KW-0472">Membrane</keyword>
<evidence type="ECO:0000256" key="5">
    <source>
        <dbReference type="ARBA" id="ARBA00022687"/>
    </source>
</evidence>
<evidence type="ECO:0000256" key="4">
    <source>
        <dbReference type="ARBA" id="ARBA00022475"/>
    </source>
</evidence>
<dbReference type="CDD" id="cd07458">
    <property type="entry name" value="CRD_FZ1_like"/>
    <property type="match status" value="1"/>
</dbReference>
<keyword evidence="6 15" id="KW-0812">Transmembrane</keyword>
<keyword evidence="7 16" id="KW-0732">Signal</keyword>
<protein>
    <submittedName>
        <fullName evidence="19">Frizzled-1</fullName>
    </submittedName>
</protein>
<feature type="signal peptide" evidence="16">
    <location>
        <begin position="1"/>
        <end position="24"/>
    </location>
</feature>
<dbReference type="EMBL" id="SRLO01001437">
    <property type="protein sequence ID" value="TNN37818.1"/>
    <property type="molecule type" value="Genomic_DNA"/>
</dbReference>
<dbReference type="PANTHER" id="PTHR11309">
    <property type="entry name" value="FRIZZLED"/>
    <property type="match status" value="1"/>
</dbReference>
<evidence type="ECO:0000259" key="18">
    <source>
        <dbReference type="PROSITE" id="PS50261"/>
    </source>
</evidence>
<dbReference type="Pfam" id="PF01534">
    <property type="entry name" value="Frizzled"/>
    <property type="match status" value="1"/>
</dbReference>
<keyword evidence="5" id="KW-0879">Wnt signaling pathway</keyword>
<keyword evidence="11" id="KW-0675">Receptor</keyword>
<feature type="disulfide bond" evidence="13">
    <location>
        <begin position="118"/>
        <end position="142"/>
    </location>
</feature>
<feature type="domain" description="G-protein coupled receptors family 2 profile 2" evidence="18">
    <location>
        <begin position="225"/>
        <end position="525"/>
    </location>
</feature>
<comment type="caution">
    <text evidence="13">Lacks conserved residue(s) required for the propagation of feature annotation.</text>
</comment>
<evidence type="ECO:0000259" key="17">
    <source>
        <dbReference type="PROSITE" id="PS50038"/>
    </source>
</evidence>
<sequence>MAAGGPRRGVWIPGFALAVSLLLARPGVSRRQKSIPVPDHGFCQVITVPLCRDLAYNLTVMPNLLGHGSQDEAGLEVHQFYPLVKVQCSEDLRLFLCSVYLPVCTVLEQAPPPCRSLCERARLGCEALMIKFGFQWPERLRCENWPVQGEALCVWQKTPRPPSSQTTRAPDLQTTRAPDLQTTRAPDLQTTRAPDLQTSRPSSASEPHGLMHLGARELRLGRRCVGAAALLACGSSLFGLLTYLLDAGRFRYPERPLVFVSGCDLAVALAYGAGFLLEDEVACGGFGGGGYKVVAQGAGGAGCAALFAVLYFFGAAGSVWRVVLSLAWFLSAAMKWGPEALEANARYFHLAAWALPAAQTLAALEAGRVEGDPLTGVCYVGVRDADALRRFVLAPLLVYLLVGSSFLLAGFGSLLRIRTAVKRERGAAAAAAPAGLAVRVGLFGVLNALPAAGLAACCLYEAARRTQWDRTWRADACRHFAVPCPSGGAAPLRPGLAALTLRPLLSLSRAVTAGCWLWSGKTLHAWRRKLSRIYQE</sequence>
<dbReference type="PROSITE" id="PS50038">
    <property type="entry name" value="FZ"/>
    <property type="match status" value="1"/>
</dbReference>
<dbReference type="GO" id="GO:0035567">
    <property type="term" value="P:non-canonical Wnt signaling pathway"/>
    <property type="evidence" value="ECO:0007669"/>
    <property type="project" value="TreeGrafter"/>
</dbReference>
<gene>
    <name evidence="19" type="primary">fzd1_1</name>
    <name evidence="19" type="ORF">EYF80_052010</name>
</gene>
<keyword evidence="10 13" id="KW-1015">Disulfide bond</keyword>
<keyword evidence="3" id="KW-0217">Developmental protein</keyword>
<dbReference type="FunFam" id="1.10.2000.10:FF:000016">
    <property type="entry name" value="Frizzled"/>
    <property type="match status" value="1"/>
</dbReference>
<feature type="transmembrane region" description="Helical" evidence="15">
    <location>
        <begin position="225"/>
        <end position="245"/>
    </location>
</feature>
<evidence type="ECO:0000256" key="3">
    <source>
        <dbReference type="ARBA" id="ARBA00022473"/>
    </source>
</evidence>
<feature type="domain" description="FZ" evidence="17">
    <location>
        <begin position="38"/>
        <end position="156"/>
    </location>
</feature>
<dbReference type="GO" id="GO:0005886">
    <property type="term" value="C:plasma membrane"/>
    <property type="evidence" value="ECO:0007669"/>
    <property type="project" value="UniProtKB-SubCell"/>
</dbReference>
<dbReference type="GO" id="GO:0042813">
    <property type="term" value="F:Wnt receptor activity"/>
    <property type="evidence" value="ECO:0007669"/>
    <property type="project" value="TreeGrafter"/>
</dbReference>
<comment type="caution">
    <text evidence="19">The sequence shown here is derived from an EMBL/GenBank/DDBJ whole genome shotgun (WGS) entry which is preliminary data.</text>
</comment>
<dbReference type="Gene3D" id="1.20.1070.10">
    <property type="entry name" value="Rhodopsin 7-helix transmembrane proteins"/>
    <property type="match status" value="1"/>
</dbReference>
<dbReference type="Proteomes" id="UP000314294">
    <property type="component" value="Unassembled WGS sequence"/>
</dbReference>
<dbReference type="InterPro" id="IPR000539">
    <property type="entry name" value="Frizzled/Smoothened_7TM"/>
</dbReference>
<feature type="disulfide bond" evidence="13">
    <location>
        <begin position="51"/>
        <end position="97"/>
    </location>
</feature>
<keyword evidence="12" id="KW-0325">Glycoprotein</keyword>
<accession>A0A4Z2F9F9</accession>
<keyword evidence="8 15" id="KW-1133">Transmembrane helix</keyword>
<keyword evidence="20" id="KW-1185">Reference proteome</keyword>
<dbReference type="InterPro" id="IPR017981">
    <property type="entry name" value="GPCR_2-like_7TM"/>
</dbReference>
<dbReference type="GO" id="GO:0017147">
    <property type="term" value="F:Wnt-protein binding"/>
    <property type="evidence" value="ECO:0007669"/>
    <property type="project" value="TreeGrafter"/>
</dbReference>
<dbReference type="Pfam" id="PF01392">
    <property type="entry name" value="Fz"/>
    <property type="match status" value="1"/>
</dbReference>
<proteinExistence type="inferred from homology"/>
<organism evidence="19 20">
    <name type="scientific">Liparis tanakae</name>
    <name type="common">Tanaka's snailfish</name>
    <dbReference type="NCBI Taxonomy" id="230148"/>
    <lineage>
        <taxon>Eukaryota</taxon>
        <taxon>Metazoa</taxon>
        <taxon>Chordata</taxon>
        <taxon>Craniata</taxon>
        <taxon>Vertebrata</taxon>
        <taxon>Euteleostomi</taxon>
        <taxon>Actinopterygii</taxon>
        <taxon>Neopterygii</taxon>
        <taxon>Teleostei</taxon>
        <taxon>Neoteleostei</taxon>
        <taxon>Acanthomorphata</taxon>
        <taxon>Eupercaria</taxon>
        <taxon>Perciformes</taxon>
        <taxon>Cottioidei</taxon>
        <taxon>Cottales</taxon>
        <taxon>Liparidae</taxon>
        <taxon>Liparis</taxon>
    </lineage>
</organism>
<feature type="region of interest" description="Disordered" evidence="14">
    <location>
        <begin position="157"/>
        <end position="208"/>
    </location>
</feature>
<dbReference type="InterPro" id="IPR036790">
    <property type="entry name" value="Frizzled_dom_sf"/>
</dbReference>
<feature type="transmembrane region" description="Helical" evidence="15">
    <location>
        <begin position="257"/>
        <end position="277"/>
    </location>
</feature>
<reference evidence="19 20" key="1">
    <citation type="submission" date="2019-03" db="EMBL/GenBank/DDBJ databases">
        <title>First draft genome of Liparis tanakae, snailfish: a comprehensive survey of snailfish specific genes.</title>
        <authorList>
            <person name="Kim W."/>
            <person name="Song I."/>
            <person name="Jeong J.-H."/>
            <person name="Kim D."/>
            <person name="Kim S."/>
            <person name="Ryu S."/>
            <person name="Song J.Y."/>
            <person name="Lee S.K."/>
        </authorList>
    </citation>
    <scope>NUCLEOTIDE SEQUENCE [LARGE SCALE GENOMIC DNA]</scope>
    <source>
        <tissue evidence="19">Muscle</tissue>
    </source>
</reference>
<dbReference type="InterPro" id="IPR020067">
    <property type="entry name" value="Frizzled_dom"/>
</dbReference>
<evidence type="ECO:0000256" key="9">
    <source>
        <dbReference type="ARBA" id="ARBA00023136"/>
    </source>
</evidence>
<dbReference type="PRINTS" id="PR00489">
    <property type="entry name" value="FRIZZLED"/>
</dbReference>
<evidence type="ECO:0000313" key="20">
    <source>
        <dbReference type="Proteomes" id="UP000314294"/>
    </source>
</evidence>
<evidence type="ECO:0000256" key="1">
    <source>
        <dbReference type="ARBA" id="ARBA00004651"/>
    </source>
</evidence>
<dbReference type="AlphaFoldDB" id="A0A4Z2F9F9"/>
<feature type="transmembrane region" description="Helical" evidence="15">
    <location>
        <begin position="396"/>
        <end position="415"/>
    </location>
</feature>
<evidence type="ECO:0000256" key="7">
    <source>
        <dbReference type="ARBA" id="ARBA00022729"/>
    </source>
</evidence>
<dbReference type="PROSITE" id="PS50261">
    <property type="entry name" value="G_PROTEIN_RECEP_F2_4"/>
    <property type="match status" value="1"/>
</dbReference>
<evidence type="ECO:0000256" key="8">
    <source>
        <dbReference type="ARBA" id="ARBA00022989"/>
    </source>
</evidence>
<feature type="chain" id="PRO_5021503772" evidence="16">
    <location>
        <begin position="25"/>
        <end position="536"/>
    </location>
</feature>
<evidence type="ECO:0000256" key="6">
    <source>
        <dbReference type="ARBA" id="ARBA00022692"/>
    </source>
</evidence>
<evidence type="ECO:0000256" key="10">
    <source>
        <dbReference type="ARBA" id="ARBA00023157"/>
    </source>
</evidence>
<name>A0A4Z2F9F9_9TELE</name>
<evidence type="ECO:0000313" key="19">
    <source>
        <dbReference type="EMBL" id="TNN37818.1"/>
    </source>
</evidence>
<dbReference type="SMART" id="SM00063">
    <property type="entry name" value="FRI"/>
    <property type="match status" value="1"/>
</dbReference>
<evidence type="ECO:0000256" key="11">
    <source>
        <dbReference type="ARBA" id="ARBA00023170"/>
    </source>
</evidence>
<feature type="transmembrane region" description="Helical" evidence="15">
    <location>
        <begin position="289"/>
        <end position="312"/>
    </location>
</feature>
<evidence type="ECO:0000256" key="12">
    <source>
        <dbReference type="ARBA" id="ARBA00023180"/>
    </source>
</evidence>
<feature type="disulfide bond" evidence="13">
    <location>
        <begin position="43"/>
        <end position="104"/>
    </location>
</feature>
<evidence type="ECO:0000256" key="14">
    <source>
        <dbReference type="SAM" id="MobiDB-lite"/>
    </source>
</evidence>
<evidence type="ECO:0000256" key="13">
    <source>
        <dbReference type="PROSITE-ProRule" id="PRU00090"/>
    </source>
</evidence>
<keyword evidence="4" id="KW-1003">Cell membrane</keyword>
<dbReference type="PANTHER" id="PTHR11309:SF31">
    <property type="entry name" value="FRIZZLED-7"/>
    <property type="match status" value="1"/>
</dbReference>
<feature type="compositionally biased region" description="Polar residues" evidence="14">
    <location>
        <begin position="163"/>
        <end position="205"/>
    </location>
</feature>
<dbReference type="InterPro" id="IPR015526">
    <property type="entry name" value="Frizzled/SFRP"/>
</dbReference>
<evidence type="ECO:0000256" key="2">
    <source>
        <dbReference type="ARBA" id="ARBA00008077"/>
    </source>
</evidence>
<dbReference type="OrthoDB" id="10053709at2759"/>
<dbReference type="SMART" id="SM01330">
    <property type="entry name" value="Frizzled"/>
    <property type="match status" value="1"/>
</dbReference>
<comment type="similarity">
    <text evidence="2">Belongs to the G-protein coupled receptor Fz/Smo family.</text>
</comment>
<dbReference type="SUPFAM" id="SSF63501">
    <property type="entry name" value="Frizzled cysteine-rich domain"/>
    <property type="match status" value="1"/>
</dbReference>